<dbReference type="AlphaFoldDB" id="A0A1H7YM20"/>
<protein>
    <submittedName>
        <fullName evidence="2">Right handed beta helix region</fullName>
    </submittedName>
</protein>
<dbReference type="STRING" id="46177.SAMN05660976_05268"/>
<dbReference type="EMBL" id="FOBF01000013">
    <property type="protein sequence ID" value="SEM47003.1"/>
    <property type="molecule type" value="Genomic_DNA"/>
</dbReference>
<dbReference type="InterPro" id="IPR039448">
    <property type="entry name" value="Beta_helix"/>
</dbReference>
<dbReference type="InterPro" id="IPR038081">
    <property type="entry name" value="CalX-like_sf"/>
</dbReference>
<sequence length="634" mass="64790">MSSSMPADPPPRLRRRGFLQLSTATVAATVAGSVATAALGPRPAAAEPPPPGPGGFPPYTPPAGAIIASSFGFDPDDATSCLKAALQAALAATTTQTTRVTLVIDRQASDWVTGPLSIGTAAPYLKGAAPLTIVFAPGVTVRGKAGAFDGADNDASLLSLMGPNSGPDNGKGVSDVTLYGYGATLTMDRDEFNAGEWRHLVNILSCARIRIEGLTLRGAGGDGIYLGQQLNAVDYAKPYCSDIWVVNVRCDDNRRNGMSVAAVEGLTVTGCSFSGAIGTPFMAGIDFEPDPPKSWRPYGRLKGITITDCSFLDNAGYGVNVNATCLAGAPPECAPLDIRLKNCRLGPTTSQIATLVVAGSGDNGGSNASGAPIPGTVTVEDCLLDARLFCTGLLTEGMTATGGIHLAFTRTALWNLKGARANQVVLGNAVSRWAPITLLANNPSAGTATRFGNIGWTDCVIHSNQANPLLVAPPVSGTTCANLTGGITAYVTSPNDAAAMSLGANPDVTLTVHELTDPGAKDSPTPATTVSVSPATATVAHGGTAELTFTRSSTDVSRTMAVVYSMSGTATQRYDYDGLPGVVVFAPGAATAKVTLRTRRPDAGTGARVATLLIGRSDAYVVDANARSASVSIT</sequence>
<dbReference type="Pfam" id="PF13229">
    <property type="entry name" value="Beta_helix"/>
    <property type="match status" value="1"/>
</dbReference>
<evidence type="ECO:0000259" key="1">
    <source>
        <dbReference type="Pfam" id="PF13229"/>
    </source>
</evidence>
<dbReference type="InterPro" id="IPR011050">
    <property type="entry name" value="Pectin_lyase_fold/virulence"/>
</dbReference>
<name>A0A1H7YM20_9ACTN</name>
<dbReference type="Proteomes" id="UP000198953">
    <property type="component" value="Unassembled WGS sequence"/>
</dbReference>
<dbReference type="Gene3D" id="2.60.40.2030">
    <property type="match status" value="1"/>
</dbReference>
<dbReference type="SUPFAM" id="SSF141072">
    <property type="entry name" value="CalX-like"/>
    <property type="match status" value="1"/>
</dbReference>
<dbReference type="InterPro" id="IPR006626">
    <property type="entry name" value="PbH1"/>
</dbReference>
<organism evidence="2 3">
    <name type="scientific">Nonomuraea pusilla</name>
    <dbReference type="NCBI Taxonomy" id="46177"/>
    <lineage>
        <taxon>Bacteria</taxon>
        <taxon>Bacillati</taxon>
        <taxon>Actinomycetota</taxon>
        <taxon>Actinomycetes</taxon>
        <taxon>Streptosporangiales</taxon>
        <taxon>Streptosporangiaceae</taxon>
        <taxon>Nonomuraea</taxon>
    </lineage>
</organism>
<dbReference type="OrthoDB" id="3291491at2"/>
<accession>A0A1H7YM20</accession>
<reference evidence="2 3" key="1">
    <citation type="submission" date="2016-10" db="EMBL/GenBank/DDBJ databases">
        <authorList>
            <person name="de Groot N.N."/>
        </authorList>
    </citation>
    <scope>NUCLEOTIDE SEQUENCE [LARGE SCALE GENOMIC DNA]</scope>
    <source>
        <strain evidence="2 3">DSM 43357</strain>
    </source>
</reference>
<evidence type="ECO:0000313" key="2">
    <source>
        <dbReference type="EMBL" id="SEM47003.1"/>
    </source>
</evidence>
<proteinExistence type="predicted"/>
<dbReference type="SMART" id="SM00710">
    <property type="entry name" value="PbH1"/>
    <property type="match status" value="4"/>
</dbReference>
<dbReference type="Gene3D" id="2.160.20.10">
    <property type="entry name" value="Single-stranded right-handed beta-helix, Pectin lyase-like"/>
    <property type="match status" value="1"/>
</dbReference>
<dbReference type="SUPFAM" id="SSF51126">
    <property type="entry name" value="Pectin lyase-like"/>
    <property type="match status" value="1"/>
</dbReference>
<gene>
    <name evidence="2" type="ORF">SAMN05660976_05268</name>
</gene>
<feature type="domain" description="Right handed beta helix" evidence="1">
    <location>
        <begin position="198"/>
        <end position="325"/>
    </location>
</feature>
<evidence type="ECO:0000313" key="3">
    <source>
        <dbReference type="Proteomes" id="UP000198953"/>
    </source>
</evidence>
<dbReference type="InterPro" id="IPR006311">
    <property type="entry name" value="TAT_signal"/>
</dbReference>
<dbReference type="InterPro" id="IPR012334">
    <property type="entry name" value="Pectin_lyas_fold"/>
</dbReference>
<dbReference type="PROSITE" id="PS51318">
    <property type="entry name" value="TAT"/>
    <property type="match status" value="1"/>
</dbReference>
<dbReference type="RefSeq" id="WP_091103394.1">
    <property type="nucleotide sequence ID" value="NZ_FOBF01000013.1"/>
</dbReference>
<keyword evidence="3" id="KW-1185">Reference proteome</keyword>